<protein>
    <recommendedName>
        <fullName evidence="4">Outer membrane protein beta-barrel domain-containing protein</fullName>
    </recommendedName>
</protein>
<dbReference type="RefSeq" id="WP_377063383.1">
    <property type="nucleotide sequence ID" value="NZ_JBHSJJ010000004.1"/>
</dbReference>
<dbReference type="Proteomes" id="UP001595818">
    <property type="component" value="Unassembled WGS sequence"/>
</dbReference>
<comment type="caution">
    <text evidence="2">The sequence shown here is derived from an EMBL/GenBank/DDBJ whole genome shotgun (WGS) entry which is preliminary data.</text>
</comment>
<evidence type="ECO:0000313" key="2">
    <source>
        <dbReference type="EMBL" id="MFC4871681.1"/>
    </source>
</evidence>
<feature type="chain" id="PRO_5045849571" description="Outer membrane protein beta-barrel domain-containing protein" evidence="1">
    <location>
        <begin position="21"/>
        <end position="231"/>
    </location>
</feature>
<accession>A0ABV9SZ43</accession>
<proteinExistence type="predicted"/>
<feature type="signal peptide" evidence="1">
    <location>
        <begin position="1"/>
        <end position="20"/>
    </location>
</feature>
<reference evidence="3" key="1">
    <citation type="journal article" date="2019" name="Int. J. Syst. Evol. Microbiol.">
        <title>The Global Catalogue of Microorganisms (GCM) 10K type strain sequencing project: providing services to taxonomists for standard genome sequencing and annotation.</title>
        <authorList>
            <consortium name="The Broad Institute Genomics Platform"/>
            <consortium name="The Broad Institute Genome Sequencing Center for Infectious Disease"/>
            <person name="Wu L."/>
            <person name="Ma J."/>
        </authorList>
    </citation>
    <scope>NUCLEOTIDE SEQUENCE [LARGE SCALE GENOMIC DNA]</scope>
    <source>
        <strain evidence="3">CGMCC 4.7466</strain>
    </source>
</reference>
<gene>
    <name evidence="2" type="ORF">ACFPFU_08285</name>
</gene>
<evidence type="ECO:0008006" key="4">
    <source>
        <dbReference type="Google" id="ProtNLM"/>
    </source>
</evidence>
<dbReference type="EMBL" id="JBHSJJ010000004">
    <property type="protein sequence ID" value="MFC4871681.1"/>
    <property type="molecule type" value="Genomic_DNA"/>
</dbReference>
<keyword evidence="1" id="KW-0732">Signal</keyword>
<organism evidence="2 3">
    <name type="scientific">Negadavirga shengliensis</name>
    <dbReference type="NCBI Taxonomy" id="1389218"/>
    <lineage>
        <taxon>Bacteria</taxon>
        <taxon>Pseudomonadati</taxon>
        <taxon>Bacteroidota</taxon>
        <taxon>Cytophagia</taxon>
        <taxon>Cytophagales</taxon>
        <taxon>Cyclobacteriaceae</taxon>
        <taxon>Negadavirga</taxon>
    </lineage>
</organism>
<evidence type="ECO:0000313" key="3">
    <source>
        <dbReference type="Proteomes" id="UP001595818"/>
    </source>
</evidence>
<keyword evidence="3" id="KW-1185">Reference proteome</keyword>
<name>A0ABV9SZ43_9BACT</name>
<evidence type="ECO:0000256" key="1">
    <source>
        <dbReference type="SAM" id="SignalP"/>
    </source>
</evidence>
<sequence length="231" mass="25492">MKNTTILIVVLLNSIAVVQAQNPLSQSVQTEFGIGISTPFLHDGTELNKSANLRSNALSYFADEQGNRKNIGNYGSLIGWSVALAYYRPVKMVNGLMLGTAFRTSLTGSQPQNGGYEEGFFFNFLSLGFAAKYYPFTQNNLFFKADAGLASVFTKNRFLNAQNEQGFFHQFGVGTNISSAMGYSIQPFKNKSKTIDLQLIYQLNATRVEVNGIGNDQWTYSALTLMGAFNF</sequence>